<dbReference type="Pfam" id="PF12631">
    <property type="entry name" value="MnmE_helical"/>
    <property type="match status" value="1"/>
</dbReference>
<dbReference type="GO" id="GO:0005739">
    <property type="term" value="C:mitochondrion"/>
    <property type="evidence" value="ECO:0007669"/>
    <property type="project" value="UniProtKB-SubCell"/>
</dbReference>
<dbReference type="Gene3D" id="3.30.1360.120">
    <property type="entry name" value="Probable tRNA modification gtpase trme, domain 1"/>
    <property type="match status" value="1"/>
</dbReference>
<dbReference type="PROSITE" id="PS51709">
    <property type="entry name" value="G_TRME"/>
    <property type="match status" value="1"/>
</dbReference>
<keyword evidence="5 6" id="KW-0342">GTP-binding</keyword>
<dbReference type="Gene3D" id="1.20.120.430">
    <property type="entry name" value="tRNA modification GTPase MnmE domain 2"/>
    <property type="match status" value="1"/>
</dbReference>
<name>A0A166KAS8_9AGAM</name>
<proteinExistence type="inferred from homology"/>
<dbReference type="InterPro" id="IPR027266">
    <property type="entry name" value="TrmE/GcvT-like"/>
</dbReference>
<dbReference type="HAMAP" id="MF_00379">
    <property type="entry name" value="GTPase_MnmE"/>
    <property type="match status" value="1"/>
</dbReference>
<dbReference type="InterPro" id="IPR027417">
    <property type="entry name" value="P-loop_NTPase"/>
</dbReference>
<dbReference type="Pfam" id="PF10396">
    <property type="entry name" value="TrmE_N"/>
    <property type="match status" value="1"/>
</dbReference>
<dbReference type="GO" id="GO:0002098">
    <property type="term" value="P:tRNA wobble uridine modification"/>
    <property type="evidence" value="ECO:0007669"/>
    <property type="project" value="TreeGrafter"/>
</dbReference>
<dbReference type="InterPro" id="IPR025867">
    <property type="entry name" value="MnmE_helical"/>
</dbReference>
<dbReference type="InterPro" id="IPR018948">
    <property type="entry name" value="GTP-bd_TrmE_N"/>
</dbReference>
<dbReference type="NCBIfam" id="NF003661">
    <property type="entry name" value="PRK05291.1-3"/>
    <property type="match status" value="1"/>
</dbReference>
<dbReference type="OrthoDB" id="188276at2759"/>
<dbReference type="STRING" id="436010.A0A166KAS8"/>
<comment type="subcellular location">
    <subcellularLocation>
        <location evidence="1">Mitochondrion</location>
    </subcellularLocation>
</comment>
<dbReference type="InterPro" id="IPR006073">
    <property type="entry name" value="GTP-bd"/>
</dbReference>
<dbReference type="InterPro" id="IPR005225">
    <property type="entry name" value="Small_GTP-bd"/>
</dbReference>
<evidence type="ECO:0000256" key="6">
    <source>
        <dbReference type="RuleBase" id="RU003313"/>
    </source>
</evidence>
<dbReference type="PANTHER" id="PTHR42714:SF2">
    <property type="entry name" value="TRNA MODIFICATION GTPASE GTPBP3, MITOCHONDRIAL"/>
    <property type="match status" value="1"/>
</dbReference>
<organism evidence="8 9">
    <name type="scientific">Athelia psychrophila</name>
    <dbReference type="NCBI Taxonomy" id="1759441"/>
    <lineage>
        <taxon>Eukaryota</taxon>
        <taxon>Fungi</taxon>
        <taxon>Dikarya</taxon>
        <taxon>Basidiomycota</taxon>
        <taxon>Agaricomycotina</taxon>
        <taxon>Agaricomycetes</taxon>
        <taxon>Agaricomycetidae</taxon>
        <taxon>Atheliales</taxon>
        <taxon>Atheliaceae</taxon>
        <taxon>Athelia</taxon>
    </lineage>
</organism>
<dbReference type="FunFam" id="3.30.1360.120:FF:000007">
    <property type="entry name" value="tRNA modification GTPase GTPBP3, mitochondrial"/>
    <property type="match status" value="1"/>
</dbReference>
<evidence type="ECO:0000256" key="4">
    <source>
        <dbReference type="ARBA" id="ARBA00022741"/>
    </source>
</evidence>
<evidence type="ECO:0000256" key="3">
    <source>
        <dbReference type="ARBA" id="ARBA00022694"/>
    </source>
</evidence>
<dbReference type="SUPFAM" id="SSF116878">
    <property type="entry name" value="TrmE connector domain"/>
    <property type="match status" value="1"/>
</dbReference>
<evidence type="ECO:0000259" key="7">
    <source>
        <dbReference type="PROSITE" id="PS51709"/>
    </source>
</evidence>
<dbReference type="InterPro" id="IPR031168">
    <property type="entry name" value="G_TrmE"/>
</dbReference>
<keyword evidence="3 6" id="KW-0819">tRNA processing</keyword>
<comment type="similarity">
    <text evidence="2 6">Belongs to the TRAFAC class TrmE-Era-EngA-EngB-Septin-like GTPase superfamily. TrmE GTPase family.</text>
</comment>
<dbReference type="CDD" id="cd14858">
    <property type="entry name" value="TrmE_N"/>
    <property type="match status" value="1"/>
</dbReference>
<dbReference type="CDD" id="cd04164">
    <property type="entry name" value="trmE"/>
    <property type="match status" value="1"/>
</dbReference>
<dbReference type="EMBL" id="KV417545">
    <property type="protein sequence ID" value="KZP21713.1"/>
    <property type="molecule type" value="Genomic_DNA"/>
</dbReference>
<sequence length="521" mass="56857">MQKPKDPGGTKAKGLSRMNWYRDSSVSVQHPGQGHRAKLEDKVQKELVSSDAQRRTIYALSTPPGKAGVAVVRISGPDALNAWTAMVKPHSSTKRQKSHPEPWKLERCRVTDPKTGDVLDDGLAVFFRGPKSFTTQDVLELHIHSGRAIISSVLASLSRLPGCRPAEAGEFTRRAFEGGRLDLTQVEGLKDLINAETDSQRRIALKTAEGDTRARFEELRASIIKSLAMIEAIIDFGEGEDIEEGVYEQARERVTKLHGTIMHHLSDNRRGEILRSGIRLAIFGPPNAGKSTLLNFLAQRDAAIVTAVPGTTRDILELSLDIGGLPVVVADTAGLRQTDDLVESIGVERARKAVKESDVSLCVLSLPDAILDTADGPRIQIPPSLESLITPNTLFLLNKADLSGSALPVRTPGAKTWVASLNTGEGTEKFLDNFAAALRERYDLSDDQSTQYTPLITHARHRTHLESALRFLEAFLDTPSDDVVLAAEELRYAAQAIGKVSGLIDVEDVLDSVFRDFCIGK</sequence>
<dbReference type="InterPro" id="IPR027368">
    <property type="entry name" value="MnmE_dom2"/>
</dbReference>
<dbReference type="NCBIfam" id="TIGR00231">
    <property type="entry name" value="small_GTP"/>
    <property type="match status" value="1"/>
</dbReference>
<dbReference type="PANTHER" id="PTHR42714">
    <property type="entry name" value="TRNA MODIFICATION GTPASE GTPBP3"/>
    <property type="match status" value="1"/>
</dbReference>
<dbReference type="GO" id="GO:0003924">
    <property type="term" value="F:GTPase activity"/>
    <property type="evidence" value="ECO:0007669"/>
    <property type="project" value="InterPro"/>
</dbReference>
<evidence type="ECO:0000256" key="1">
    <source>
        <dbReference type="ARBA" id="ARBA00004173"/>
    </source>
</evidence>
<accession>A0A166KAS8</accession>
<dbReference type="Pfam" id="PF01926">
    <property type="entry name" value="MMR_HSR1"/>
    <property type="match status" value="1"/>
</dbReference>
<dbReference type="InterPro" id="IPR004520">
    <property type="entry name" value="GTPase_MnmE"/>
</dbReference>
<reference evidence="8 9" key="1">
    <citation type="journal article" date="2016" name="Mol. Biol. Evol.">
        <title>Comparative Genomics of Early-Diverging Mushroom-Forming Fungi Provides Insights into the Origins of Lignocellulose Decay Capabilities.</title>
        <authorList>
            <person name="Nagy L.G."/>
            <person name="Riley R."/>
            <person name="Tritt A."/>
            <person name="Adam C."/>
            <person name="Daum C."/>
            <person name="Floudas D."/>
            <person name="Sun H."/>
            <person name="Yadav J.S."/>
            <person name="Pangilinan J."/>
            <person name="Larsson K.H."/>
            <person name="Matsuura K."/>
            <person name="Barry K."/>
            <person name="Labutti K."/>
            <person name="Kuo R."/>
            <person name="Ohm R.A."/>
            <person name="Bhattacharya S.S."/>
            <person name="Shirouzu T."/>
            <person name="Yoshinaga Y."/>
            <person name="Martin F.M."/>
            <person name="Grigoriev I.V."/>
            <person name="Hibbett D.S."/>
        </authorList>
    </citation>
    <scope>NUCLEOTIDE SEQUENCE [LARGE SCALE GENOMIC DNA]</scope>
    <source>
        <strain evidence="8 9">CBS 109695</strain>
    </source>
</reference>
<protein>
    <submittedName>
        <fullName evidence="8">tRNA modification GTPase TrmE</fullName>
    </submittedName>
</protein>
<dbReference type="AlphaFoldDB" id="A0A166KAS8"/>
<gene>
    <name evidence="8" type="ORF">FIBSPDRAFT_919489</name>
</gene>
<keyword evidence="4 6" id="KW-0547">Nucleotide-binding</keyword>
<keyword evidence="9" id="KW-1185">Reference proteome</keyword>
<dbReference type="GO" id="GO:0030488">
    <property type="term" value="P:tRNA methylation"/>
    <property type="evidence" value="ECO:0007669"/>
    <property type="project" value="TreeGrafter"/>
</dbReference>
<dbReference type="GO" id="GO:0005525">
    <property type="term" value="F:GTP binding"/>
    <property type="evidence" value="ECO:0007669"/>
    <property type="project" value="UniProtKB-KW"/>
</dbReference>
<feature type="domain" description="TrmE-type G" evidence="7">
    <location>
        <begin position="277"/>
        <end position="443"/>
    </location>
</feature>
<evidence type="ECO:0000313" key="8">
    <source>
        <dbReference type="EMBL" id="KZP21713.1"/>
    </source>
</evidence>
<dbReference type="Proteomes" id="UP000076532">
    <property type="component" value="Unassembled WGS sequence"/>
</dbReference>
<dbReference type="Gene3D" id="3.40.50.300">
    <property type="entry name" value="P-loop containing nucleotide triphosphate hydrolases"/>
    <property type="match status" value="1"/>
</dbReference>
<dbReference type="NCBIfam" id="TIGR00450">
    <property type="entry name" value="mnmE_trmE_thdF"/>
    <property type="match status" value="1"/>
</dbReference>
<evidence type="ECO:0000313" key="9">
    <source>
        <dbReference type="Proteomes" id="UP000076532"/>
    </source>
</evidence>
<dbReference type="SUPFAM" id="SSF52540">
    <property type="entry name" value="P-loop containing nucleoside triphosphate hydrolases"/>
    <property type="match status" value="1"/>
</dbReference>
<evidence type="ECO:0000256" key="2">
    <source>
        <dbReference type="ARBA" id="ARBA00011043"/>
    </source>
</evidence>
<evidence type="ECO:0000256" key="5">
    <source>
        <dbReference type="ARBA" id="ARBA00023134"/>
    </source>
</evidence>